<protein>
    <submittedName>
        <fullName evidence="3">ATPase</fullName>
    </submittedName>
</protein>
<dbReference type="Proteomes" id="UP000192491">
    <property type="component" value="Unassembled WGS sequence"/>
</dbReference>
<dbReference type="InterPro" id="IPR025420">
    <property type="entry name" value="DUF4143"/>
</dbReference>
<dbReference type="CDD" id="cd00009">
    <property type="entry name" value="AAA"/>
    <property type="match status" value="1"/>
</dbReference>
<dbReference type="PANTHER" id="PTHR43566:SF2">
    <property type="entry name" value="DUF4143 DOMAIN-CONTAINING PROTEIN"/>
    <property type="match status" value="1"/>
</dbReference>
<dbReference type="InterPro" id="IPR036390">
    <property type="entry name" value="WH_DNA-bd_sf"/>
</dbReference>
<dbReference type="SUPFAM" id="SSF46785">
    <property type="entry name" value="Winged helix' DNA-binding domain"/>
    <property type="match status" value="1"/>
</dbReference>
<dbReference type="AlphaFoldDB" id="A0A1Y1QU75"/>
<reference evidence="3 4" key="1">
    <citation type="submission" date="2017-01" db="EMBL/GenBank/DDBJ databases">
        <title>Novel large sulfur bacteria in the metagenomes of groundwater-fed chemosynthetic microbial mats in the Lake Huron basin.</title>
        <authorList>
            <person name="Sharrar A.M."/>
            <person name="Flood B.E."/>
            <person name="Bailey J.V."/>
            <person name="Jones D.S."/>
            <person name="Biddanda B."/>
            <person name="Ruberg S.A."/>
            <person name="Marcus D.N."/>
            <person name="Dick G.J."/>
        </authorList>
    </citation>
    <scope>NUCLEOTIDE SEQUENCE [LARGE SCALE GENOMIC DNA]</scope>
    <source>
        <strain evidence="3">A8</strain>
    </source>
</reference>
<dbReference type="InterPro" id="IPR027417">
    <property type="entry name" value="P-loop_NTPase"/>
</dbReference>
<accession>A0A1Y1QU75</accession>
<dbReference type="Pfam" id="PF13635">
    <property type="entry name" value="DUF4143"/>
    <property type="match status" value="1"/>
</dbReference>
<dbReference type="InterPro" id="IPR041682">
    <property type="entry name" value="AAA_14"/>
</dbReference>
<dbReference type="EMBL" id="MTEJ01000038">
    <property type="protein sequence ID" value="OQX13912.1"/>
    <property type="molecule type" value="Genomic_DNA"/>
</dbReference>
<proteinExistence type="predicted"/>
<feature type="domain" description="DUF4143" evidence="2">
    <location>
        <begin position="180"/>
        <end position="337"/>
    </location>
</feature>
<name>A0A1Y1QU75_9GAMM</name>
<evidence type="ECO:0000259" key="2">
    <source>
        <dbReference type="Pfam" id="PF13635"/>
    </source>
</evidence>
<organism evidence="3 4">
    <name type="scientific">Thiothrix lacustris</name>
    <dbReference type="NCBI Taxonomy" id="525917"/>
    <lineage>
        <taxon>Bacteria</taxon>
        <taxon>Pseudomonadati</taxon>
        <taxon>Pseudomonadota</taxon>
        <taxon>Gammaproteobacteria</taxon>
        <taxon>Thiotrichales</taxon>
        <taxon>Thiotrichaceae</taxon>
        <taxon>Thiothrix</taxon>
    </lineage>
</organism>
<evidence type="ECO:0000259" key="1">
    <source>
        <dbReference type="Pfam" id="PF13173"/>
    </source>
</evidence>
<dbReference type="SUPFAM" id="SSF52540">
    <property type="entry name" value="P-loop containing nucleoside triphosphate hydrolases"/>
    <property type="match status" value="1"/>
</dbReference>
<dbReference type="PANTHER" id="PTHR43566">
    <property type="entry name" value="CONSERVED PROTEIN"/>
    <property type="match status" value="1"/>
</dbReference>
<evidence type="ECO:0000313" key="4">
    <source>
        <dbReference type="Proteomes" id="UP000192491"/>
    </source>
</evidence>
<dbReference type="Gene3D" id="3.40.50.300">
    <property type="entry name" value="P-loop containing nucleotide triphosphate hydrolases"/>
    <property type="match status" value="1"/>
</dbReference>
<gene>
    <name evidence="3" type="ORF">BWK73_11045</name>
</gene>
<evidence type="ECO:0000313" key="3">
    <source>
        <dbReference type="EMBL" id="OQX13912.1"/>
    </source>
</evidence>
<dbReference type="Pfam" id="PF13173">
    <property type="entry name" value="AAA_14"/>
    <property type="match status" value="1"/>
</dbReference>
<comment type="caution">
    <text evidence="3">The sequence shown here is derived from an EMBL/GenBank/DDBJ whole genome shotgun (WGS) entry which is preliminary data.</text>
</comment>
<sequence length="397" mass="44517">MIKRYITEQVKDALQRQAAVALIGPRQVGKTTLALEIGEQHHALYLDLEDRDDRSRLDNPVLFLESVEDRLVILDEIHRVPEIFQTLRGVIDKGRRQQKGKGRFLILGSASIELLRQSGESLAGRIAYINMSPLSVIEIEDNRSARETLWLRGGFPDSYLAESDKSSLALRKDFIRTYLERDIPLFGPRVPATTLERLWTMLAHRQGSVLNAAELARALEVSAQSVTRYIDLLVDLLLVRRLPPYTANVGKRLTKSPKIYLRDSGLLHALLGIENPVQLAGHPVVGMSWEGFVLENLLTVLPWRSSAFFYRTAKGVEMDLLIERADGSLWAIEIKRSLSAKVERGFYAACEDVKPQRAFVVYAGDDRYPIAEGVEAISIRGMIGELLADSPLVPPLA</sequence>
<feature type="domain" description="AAA" evidence="1">
    <location>
        <begin position="18"/>
        <end position="139"/>
    </location>
</feature>